<dbReference type="EMBL" id="AP018449">
    <property type="protein sequence ID" value="BBB90241.1"/>
    <property type="molecule type" value="Genomic_DNA"/>
</dbReference>
<keyword evidence="2" id="KW-1185">Reference proteome</keyword>
<evidence type="ECO:0008006" key="3">
    <source>
        <dbReference type="Google" id="ProtNLM"/>
    </source>
</evidence>
<dbReference type="Proteomes" id="UP000276437">
    <property type="component" value="Chromosome"/>
</dbReference>
<name>A0A348AGP3_9FIRM</name>
<dbReference type="AlphaFoldDB" id="A0A348AGP3"/>
<reference evidence="1 2" key="1">
    <citation type="journal article" date="2018" name="Int. J. Syst. Evol. Microbiol.">
        <title>Methylomusa anaerophila gen. nov., sp. nov., an anaerobic methanol-utilizing bacterium isolated from a microbial fuel cell.</title>
        <authorList>
            <person name="Amano N."/>
            <person name="Yamamuro A."/>
            <person name="Miyahara M."/>
            <person name="Kouzuma A."/>
            <person name="Abe T."/>
            <person name="Watanabe K."/>
        </authorList>
    </citation>
    <scope>NUCLEOTIDE SEQUENCE [LARGE SCALE GENOMIC DNA]</scope>
    <source>
        <strain evidence="1 2">MMFC1</strain>
    </source>
</reference>
<accession>A0A348AGP3</accession>
<dbReference type="Gene3D" id="1.20.1260.10">
    <property type="match status" value="1"/>
</dbReference>
<dbReference type="OrthoDB" id="1685013at2"/>
<evidence type="ECO:0000313" key="2">
    <source>
        <dbReference type="Proteomes" id="UP000276437"/>
    </source>
</evidence>
<dbReference type="RefSeq" id="WP_126306818.1">
    <property type="nucleotide sequence ID" value="NZ_AP018449.1"/>
</dbReference>
<gene>
    <name evidence="1" type="ORF">MAMMFC1_00889</name>
</gene>
<protein>
    <recommendedName>
        <fullName evidence="3">Coat F domain protein</fullName>
    </recommendedName>
</protein>
<dbReference type="InterPro" id="IPR012347">
    <property type="entry name" value="Ferritin-like"/>
</dbReference>
<proteinExistence type="predicted"/>
<evidence type="ECO:0000313" key="1">
    <source>
        <dbReference type="EMBL" id="BBB90241.1"/>
    </source>
</evidence>
<organism evidence="1 2">
    <name type="scientific">Methylomusa anaerophila</name>
    <dbReference type="NCBI Taxonomy" id="1930071"/>
    <lineage>
        <taxon>Bacteria</taxon>
        <taxon>Bacillati</taxon>
        <taxon>Bacillota</taxon>
        <taxon>Negativicutes</taxon>
        <taxon>Selenomonadales</taxon>
        <taxon>Sporomusaceae</taxon>
        <taxon>Methylomusa</taxon>
    </lineage>
</organism>
<sequence length="65" mass="7435">MLSSKELLHLEDFLGMEQTCVKTMSFFANSVQDSQCKQLFQQLSQKGQQHMQTMSKHLNAGQSLQ</sequence>
<dbReference type="KEGG" id="mana:MAMMFC1_00889"/>